<dbReference type="InterPro" id="IPR012867">
    <property type="entry name" value="DUF1648"/>
</dbReference>
<dbReference type="AlphaFoldDB" id="A0A2H1IF86"/>
<keyword evidence="1" id="KW-0472">Membrane</keyword>
<dbReference type="OrthoDB" id="4869080at2"/>
<feature type="transmembrane region" description="Helical" evidence="1">
    <location>
        <begin position="146"/>
        <end position="167"/>
    </location>
</feature>
<organism evidence="3 4">
    <name type="scientific">Brevibacterium linens</name>
    <dbReference type="NCBI Taxonomy" id="1703"/>
    <lineage>
        <taxon>Bacteria</taxon>
        <taxon>Bacillati</taxon>
        <taxon>Actinomycetota</taxon>
        <taxon>Actinomycetes</taxon>
        <taxon>Micrococcales</taxon>
        <taxon>Brevibacteriaceae</taxon>
        <taxon>Brevibacterium</taxon>
    </lineage>
</organism>
<feature type="domain" description="DUF1648" evidence="2">
    <location>
        <begin position="25"/>
        <end position="65"/>
    </location>
</feature>
<keyword evidence="1" id="KW-1133">Transmembrane helix</keyword>
<feature type="transmembrane region" description="Helical" evidence="1">
    <location>
        <begin position="12"/>
        <end position="36"/>
    </location>
</feature>
<evidence type="ECO:0000313" key="3">
    <source>
        <dbReference type="EMBL" id="SMX73835.1"/>
    </source>
</evidence>
<dbReference type="Pfam" id="PF07853">
    <property type="entry name" value="DUF1648"/>
    <property type="match status" value="1"/>
</dbReference>
<proteinExistence type="predicted"/>
<evidence type="ECO:0000313" key="4">
    <source>
        <dbReference type="Proteomes" id="UP000234498"/>
    </source>
</evidence>
<accession>A0A2H1IF86</accession>
<feature type="transmembrane region" description="Helical" evidence="1">
    <location>
        <begin position="115"/>
        <end position="134"/>
    </location>
</feature>
<evidence type="ECO:0000259" key="2">
    <source>
        <dbReference type="Pfam" id="PF07853"/>
    </source>
</evidence>
<dbReference type="RefSeq" id="WP_101594226.1">
    <property type="nucleotide sequence ID" value="NZ_FXZA01000003.1"/>
</dbReference>
<name>A0A2H1IF86_BRELN</name>
<dbReference type="Proteomes" id="UP000234498">
    <property type="component" value="Unassembled WGS sequence"/>
</dbReference>
<reference evidence="3 4" key="1">
    <citation type="submission" date="2017-03" db="EMBL/GenBank/DDBJ databases">
        <authorList>
            <person name="Afonso C.L."/>
            <person name="Miller P.J."/>
            <person name="Scott M.A."/>
            <person name="Spackman E."/>
            <person name="Goraichik I."/>
            <person name="Dimitrov K.M."/>
            <person name="Suarez D.L."/>
            <person name="Swayne D.E."/>
        </authorList>
    </citation>
    <scope>NUCLEOTIDE SEQUENCE [LARGE SCALE GENOMIC DNA]</scope>
    <source>
        <strain evidence="3 4">Mu101</strain>
    </source>
</reference>
<protein>
    <recommendedName>
        <fullName evidence="2">DUF1648 domain-containing protein</fullName>
    </recommendedName>
</protein>
<dbReference type="EMBL" id="FXZA01000003">
    <property type="protein sequence ID" value="SMX73835.1"/>
    <property type="molecule type" value="Genomic_DNA"/>
</dbReference>
<evidence type="ECO:0000256" key="1">
    <source>
        <dbReference type="SAM" id="Phobius"/>
    </source>
</evidence>
<keyword evidence="1" id="KW-0812">Transmembrane</keyword>
<sequence length="174" mass="19079">MPSPSQPHRNPPSGTAALIFVCLSILVFLGFCVWFWVQAPDTVATHFDSGGQPDDWTSKAGLLGIFVPVGLGLPTLMSIRPLIAKLPISLINAPHKEYWIERGDKTYLVDCLMELLRITAGLTALLIAAILVIIAETARSATMPEWLTVVPTAVFLVATGLAVWRFYRRLTPPR</sequence>
<gene>
    <name evidence="3" type="ORF">BLIN101_01135</name>
</gene>